<feature type="signal peptide" evidence="1">
    <location>
        <begin position="1"/>
        <end position="23"/>
    </location>
</feature>
<reference evidence="3" key="1">
    <citation type="journal article" date="2019" name="Int. J. Syst. Evol. Microbiol.">
        <title>The Global Catalogue of Microorganisms (GCM) 10K type strain sequencing project: providing services to taxonomists for standard genome sequencing and annotation.</title>
        <authorList>
            <consortium name="The Broad Institute Genomics Platform"/>
            <consortium name="The Broad Institute Genome Sequencing Center for Infectious Disease"/>
            <person name="Wu L."/>
            <person name="Ma J."/>
        </authorList>
    </citation>
    <scope>NUCLEOTIDE SEQUENCE [LARGE SCALE GENOMIC DNA]</scope>
    <source>
        <strain evidence="3">CGMCC 1.13666</strain>
    </source>
</reference>
<dbReference type="RefSeq" id="WP_346063649.1">
    <property type="nucleotide sequence ID" value="NZ_BAAADR010000021.1"/>
</dbReference>
<gene>
    <name evidence="2" type="ORF">ACFQH5_12085</name>
</gene>
<dbReference type="EMBL" id="JBHSZP010000024">
    <property type="protein sequence ID" value="MFC7090288.1"/>
    <property type="molecule type" value="Genomic_DNA"/>
</dbReference>
<dbReference type="Pfam" id="PF11191">
    <property type="entry name" value="DUF2782"/>
    <property type="match status" value="1"/>
</dbReference>
<dbReference type="Gene3D" id="2.20.130.30">
    <property type="entry name" value="Protein of unknown function DUF2782"/>
    <property type="match status" value="1"/>
</dbReference>
<comment type="caution">
    <text evidence="2">The sequence shown here is derived from an EMBL/GenBank/DDBJ whole genome shotgun (WGS) entry which is preliminary data.</text>
</comment>
<keyword evidence="3" id="KW-1185">Reference proteome</keyword>
<evidence type="ECO:0000313" key="3">
    <source>
        <dbReference type="Proteomes" id="UP001596411"/>
    </source>
</evidence>
<keyword evidence="1" id="KW-0732">Signal</keyword>
<evidence type="ECO:0000313" key="2">
    <source>
        <dbReference type="EMBL" id="MFC7090288.1"/>
    </source>
</evidence>
<accession>A0ABW2EZY8</accession>
<protein>
    <submittedName>
        <fullName evidence="2">DUF2782 domain-containing protein</fullName>
    </submittedName>
</protein>
<evidence type="ECO:0000256" key="1">
    <source>
        <dbReference type="SAM" id="SignalP"/>
    </source>
</evidence>
<dbReference type="Proteomes" id="UP001596411">
    <property type="component" value="Unassembled WGS sequence"/>
</dbReference>
<sequence>MPLPRPLLALGLAALLASGSATAQAPQVTERQEAQRTLREYRLNGQLYAIEVRPAQGEHYFLVDRNGDGNFQRQAGNGVEIPAWVQER</sequence>
<feature type="chain" id="PRO_5046832668" evidence="1">
    <location>
        <begin position="24"/>
        <end position="88"/>
    </location>
</feature>
<dbReference type="InterPro" id="IPR021357">
    <property type="entry name" value="DUF2782"/>
</dbReference>
<proteinExistence type="predicted"/>
<name>A0ABW2EZY8_9GAMM</name>
<organism evidence="2 3">
    <name type="scientific">Halomonas salifodinae</name>
    <dbReference type="NCBI Taxonomy" id="438745"/>
    <lineage>
        <taxon>Bacteria</taxon>
        <taxon>Pseudomonadati</taxon>
        <taxon>Pseudomonadota</taxon>
        <taxon>Gammaproteobacteria</taxon>
        <taxon>Oceanospirillales</taxon>
        <taxon>Halomonadaceae</taxon>
        <taxon>Halomonas</taxon>
    </lineage>
</organism>